<evidence type="ECO:0000313" key="3">
    <source>
        <dbReference type="Proteomes" id="UP001470230"/>
    </source>
</evidence>
<accession>A0ABR2JCN6</accession>
<feature type="domain" description="BTB" evidence="1">
    <location>
        <begin position="10"/>
        <end position="102"/>
    </location>
</feature>
<evidence type="ECO:0000313" key="2">
    <source>
        <dbReference type="EMBL" id="KAK8875659.1"/>
    </source>
</evidence>
<dbReference type="EMBL" id="JAPFFF010000012">
    <property type="protein sequence ID" value="KAK8875659.1"/>
    <property type="molecule type" value="Genomic_DNA"/>
</dbReference>
<dbReference type="Pfam" id="PF00651">
    <property type="entry name" value="BTB"/>
    <property type="match status" value="1"/>
</dbReference>
<name>A0ABR2JCN6_9EUKA</name>
<gene>
    <name evidence="2" type="ORF">M9Y10_005833</name>
</gene>
<keyword evidence="3" id="KW-1185">Reference proteome</keyword>
<comment type="caution">
    <text evidence="2">The sequence shown here is derived from an EMBL/GenBank/DDBJ whole genome shotgun (WGS) entry which is preliminary data.</text>
</comment>
<organism evidence="2 3">
    <name type="scientific">Tritrichomonas musculus</name>
    <dbReference type="NCBI Taxonomy" id="1915356"/>
    <lineage>
        <taxon>Eukaryota</taxon>
        <taxon>Metamonada</taxon>
        <taxon>Parabasalia</taxon>
        <taxon>Tritrichomonadida</taxon>
        <taxon>Tritrichomonadidae</taxon>
        <taxon>Tritrichomonas</taxon>
    </lineage>
</organism>
<dbReference type="InterPro" id="IPR000210">
    <property type="entry name" value="BTB/POZ_dom"/>
</dbReference>
<dbReference type="InterPro" id="IPR011333">
    <property type="entry name" value="SKP1/BTB/POZ_sf"/>
</dbReference>
<reference evidence="2 3" key="1">
    <citation type="submission" date="2024-04" db="EMBL/GenBank/DDBJ databases">
        <title>Tritrichomonas musculus Genome.</title>
        <authorList>
            <person name="Alves-Ferreira E."/>
            <person name="Grigg M."/>
            <person name="Lorenzi H."/>
            <person name="Galac M."/>
        </authorList>
    </citation>
    <scope>NUCLEOTIDE SEQUENCE [LARGE SCALE GENOMIC DNA]</scope>
    <source>
        <strain evidence="2 3">EAF2021</strain>
    </source>
</reference>
<dbReference type="SUPFAM" id="SSF54695">
    <property type="entry name" value="POZ domain"/>
    <property type="match status" value="1"/>
</dbReference>
<dbReference type="Proteomes" id="UP001470230">
    <property type="component" value="Unassembled WGS sequence"/>
</dbReference>
<evidence type="ECO:0000259" key="1">
    <source>
        <dbReference type="Pfam" id="PF00651"/>
    </source>
</evidence>
<proteinExistence type="predicted"/>
<protein>
    <recommendedName>
        <fullName evidence="1">BTB domain-containing protein</fullName>
    </recommendedName>
</protein>
<sequence length="350" mass="41131">MTNQTFPIIYQNERFMVDPSYLYDSSKKFQNLINSNTYDLQSIQLRIINERFTSRNISNFLKICQNQQTDVQNSELEEICLIARMFLAEGIYNTCLNFIQSSINPNYSIPCDLINEGYGFEYLILEPKEEIPFVHHVNLNELEFDDSCEFINPETKESANNNNTTNIENQKKKIHSAVYKIIEEIPITKRTRYYMYKDNQIIYMAKTKRDEIFIGKGTDFHISENKIENTARVKFNSNGYNIVNTDEQEFKIEFVKIKNSYSMDISFMNNGQKLHWIPKIPKNQIEIEGEYYHRPIPSKRNIMLQNNKNNPTLIIRKMSTKIIEVECHPAVNPISVFAIALSYVIDSQKL</sequence>